<keyword evidence="1" id="KW-0472">Membrane</keyword>
<protein>
    <recommendedName>
        <fullName evidence="2">DUF2007 domain-containing protein</fullName>
    </recommendedName>
</protein>
<reference evidence="3" key="1">
    <citation type="submission" date="2011-09" db="EMBL/GenBank/DDBJ databases">
        <title>The permanent draft genome of Mucilaginibacter paludis DSM 18603.</title>
        <authorList>
            <consortium name="US DOE Joint Genome Institute (JGI-PGF)"/>
            <person name="Lucas S."/>
            <person name="Han J."/>
            <person name="Lapidus A."/>
            <person name="Bruce D."/>
            <person name="Goodwin L."/>
            <person name="Pitluck S."/>
            <person name="Peters L."/>
            <person name="Kyrpides N."/>
            <person name="Mavromatis K."/>
            <person name="Ivanova N."/>
            <person name="Mikhailova N."/>
            <person name="Held B."/>
            <person name="Detter J.C."/>
            <person name="Tapia R."/>
            <person name="Han C."/>
            <person name="Land M."/>
            <person name="Hauser L."/>
            <person name="Markowitz V."/>
            <person name="Cheng J.-F."/>
            <person name="Hugenholtz P."/>
            <person name="Woyke T."/>
            <person name="Wu D."/>
            <person name="Tindall B."/>
            <person name="Brambilla E."/>
            <person name="Klenk H.-P."/>
            <person name="Eisen J.A."/>
        </authorList>
    </citation>
    <scope>NUCLEOTIDE SEQUENCE [LARGE SCALE GENOMIC DNA]</scope>
    <source>
        <strain evidence="3">DSM 18603</strain>
    </source>
</reference>
<dbReference type="RefSeq" id="WP_008510433.1">
    <property type="nucleotide sequence ID" value="NZ_CM001403.1"/>
</dbReference>
<dbReference type="SUPFAM" id="SSF54913">
    <property type="entry name" value="GlnB-like"/>
    <property type="match status" value="1"/>
</dbReference>
<dbReference type="HOGENOM" id="CLU_130977_0_0_10"/>
<keyword evidence="1" id="KW-1133">Transmembrane helix</keyword>
<dbReference type="InterPro" id="IPR011322">
    <property type="entry name" value="N-reg_PII-like_a/b"/>
</dbReference>
<dbReference type="Pfam" id="PF09413">
    <property type="entry name" value="DUF2007"/>
    <property type="match status" value="1"/>
</dbReference>
<keyword evidence="4" id="KW-1185">Reference proteome</keyword>
<evidence type="ECO:0000256" key="1">
    <source>
        <dbReference type="SAM" id="Phobius"/>
    </source>
</evidence>
<dbReference type="InterPro" id="IPR018551">
    <property type="entry name" value="DUF2007"/>
</dbReference>
<proteinExistence type="predicted"/>
<feature type="transmembrane region" description="Helical" evidence="1">
    <location>
        <begin position="112"/>
        <end position="129"/>
    </location>
</feature>
<evidence type="ECO:0000313" key="4">
    <source>
        <dbReference type="Proteomes" id="UP000002774"/>
    </source>
</evidence>
<gene>
    <name evidence="3" type="ORF">Mucpa_5237</name>
</gene>
<evidence type="ECO:0000313" key="3">
    <source>
        <dbReference type="EMBL" id="EHQ29312.1"/>
    </source>
</evidence>
<dbReference type="STRING" id="714943.Mucpa_5237"/>
<accession>H1Y5G0</accession>
<dbReference type="AlphaFoldDB" id="H1Y5G0"/>
<sequence>MEINDQIITFETYYDPMLAHIVRSRLEDNGVACFIADENMIGINPLYNNALGGIKLKIFERDLEKCRAILAQDQTIPADEHVEIDDETQGIVICPYCGSTNVRYGAATKNRFGWLSILVSLVLSVYPFSTRKAWHCFNCSEDFD</sequence>
<dbReference type="EMBL" id="CM001403">
    <property type="protein sequence ID" value="EHQ29312.1"/>
    <property type="molecule type" value="Genomic_DNA"/>
</dbReference>
<evidence type="ECO:0000259" key="2">
    <source>
        <dbReference type="Pfam" id="PF09413"/>
    </source>
</evidence>
<dbReference type="Proteomes" id="UP000002774">
    <property type="component" value="Chromosome"/>
</dbReference>
<keyword evidence="1" id="KW-0812">Transmembrane</keyword>
<dbReference type="Gene3D" id="3.30.70.790">
    <property type="entry name" value="UreE, C-terminal domain"/>
    <property type="match status" value="1"/>
</dbReference>
<dbReference type="eggNOG" id="ENOG5031EDH">
    <property type="taxonomic scope" value="Bacteria"/>
</dbReference>
<organism evidence="3 4">
    <name type="scientific">Mucilaginibacter paludis DSM 18603</name>
    <dbReference type="NCBI Taxonomy" id="714943"/>
    <lineage>
        <taxon>Bacteria</taxon>
        <taxon>Pseudomonadati</taxon>
        <taxon>Bacteroidota</taxon>
        <taxon>Sphingobacteriia</taxon>
        <taxon>Sphingobacteriales</taxon>
        <taxon>Sphingobacteriaceae</taxon>
        <taxon>Mucilaginibacter</taxon>
    </lineage>
</organism>
<feature type="domain" description="DUF2007" evidence="2">
    <location>
        <begin position="15"/>
        <end position="72"/>
    </location>
</feature>
<name>H1Y5G0_9SPHI</name>
<dbReference type="OrthoDB" id="8480302at2"/>